<reference evidence="4 5" key="1">
    <citation type="submission" date="2016-10" db="EMBL/GenBank/DDBJ databases">
        <authorList>
            <person name="de Groot N.N."/>
        </authorList>
    </citation>
    <scope>NUCLEOTIDE SEQUENCE [LARGE SCALE GENOMIC DNA]</scope>
    <source>
        <strain evidence="4 5">CPCC 202699</strain>
    </source>
</reference>
<dbReference type="InterPro" id="IPR011042">
    <property type="entry name" value="6-blade_b-propeller_TolB-like"/>
</dbReference>
<dbReference type="InterPro" id="IPR027417">
    <property type="entry name" value="P-loop_NTPase"/>
</dbReference>
<feature type="domain" description="Novel STAND NTPase 1" evidence="3">
    <location>
        <begin position="57"/>
        <end position="463"/>
    </location>
</feature>
<dbReference type="Gene3D" id="2.120.10.30">
    <property type="entry name" value="TolB, C-terminal domain"/>
    <property type="match status" value="1"/>
</dbReference>
<dbReference type="SUPFAM" id="SSF82171">
    <property type="entry name" value="DPP6 N-terminal domain-like"/>
    <property type="match status" value="1"/>
</dbReference>
<dbReference type="InterPro" id="IPR015943">
    <property type="entry name" value="WD40/YVTN_repeat-like_dom_sf"/>
</dbReference>
<keyword evidence="5" id="KW-1185">Reference proteome</keyword>
<dbReference type="RefSeq" id="WP_091294574.1">
    <property type="nucleotide sequence ID" value="NZ_FNON01000007.1"/>
</dbReference>
<proteinExistence type="predicted"/>
<keyword evidence="2" id="KW-0472">Membrane</keyword>
<feature type="transmembrane region" description="Helical" evidence="2">
    <location>
        <begin position="510"/>
        <end position="532"/>
    </location>
</feature>
<organism evidence="4 5">
    <name type="scientific">Amycolatopsis xylanica</name>
    <dbReference type="NCBI Taxonomy" id="589385"/>
    <lineage>
        <taxon>Bacteria</taxon>
        <taxon>Bacillati</taxon>
        <taxon>Actinomycetota</taxon>
        <taxon>Actinomycetes</taxon>
        <taxon>Pseudonocardiales</taxon>
        <taxon>Pseudonocardiaceae</taxon>
        <taxon>Amycolatopsis</taxon>
    </lineage>
</organism>
<evidence type="ECO:0000256" key="1">
    <source>
        <dbReference type="SAM" id="MobiDB-lite"/>
    </source>
</evidence>
<name>A0A1H3N9A2_9PSEU</name>
<dbReference type="InterPro" id="IPR049052">
    <property type="entry name" value="nSTAND1"/>
</dbReference>
<feature type="transmembrane region" description="Helical" evidence="2">
    <location>
        <begin position="387"/>
        <end position="406"/>
    </location>
</feature>
<evidence type="ECO:0000313" key="4">
    <source>
        <dbReference type="EMBL" id="SDY85250.1"/>
    </source>
</evidence>
<evidence type="ECO:0000313" key="5">
    <source>
        <dbReference type="Proteomes" id="UP000199515"/>
    </source>
</evidence>
<gene>
    <name evidence="4" type="ORF">SAMN05421504_107183</name>
</gene>
<dbReference type="Pfam" id="PF20703">
    <property type="entry name" value="nSTAND1"/>
    <property type="match status" value="1"/>
</dbReference>
<dbReference type="STRING" id="589385.SAMN05421504_107183"/>
<dbReference type="SUPFAM" id="SSF69322">
    <property type="entry name" value="Tricorn protease domain 2"/>
    <property type="match status" value="1"/>
</dbReference>
<keyword evidence="2" id="KW-0812">Transmembrane</keyword>
<keyword evidence="2" id="KW-1133">Transmembrane helix</keyword>
<sequence length="1264" mass="135863">MEPSDPPTTPLRGIHLEAHASGDARIQLAARDQHIYYRDGVRARRRTVAGGPVPECPYPGLAAFGPEQADWFFGRDGLVAELIDRLDRRLDSGGVQVVLAPSGAGKSSLLRAGLLPALDRAALPGSDRWPKLVLTPTTDPLWVLAANLAALTGGDVVATVEELTTDPRRCVPMLARASRGPSGGPDTRVVVVVDQFEELFTLCADDRQRRVFIDLLVHLAESDAGLVVIGVRADFYPACADRPRLRAALQDAPLVVGPMSEPELREAILYPAEAAGLQIEPGLVELLLRDLGATANAGADREAGYEAGRLPLLAHALRVCWQQRNGSTLTVRGYQDAGGIQHAIATTADRVHDGLDAAGRLVARALFLRLIRIGEGTEDVRRSVSRAGLLAASADPAATLAVLAVFTQARLLTQREDTVEVTHEALLTSWPRLREWIGADRDWLRAHQQIADDTESWRRGGRDVSLLYRGTRLAVARQWLPAHGGDLNEAERDYLDRSYAQQRTQTRRRLALRSGLALVVVVALVLGALYWYTNRQRDQAQVLADSRALAQASQDVATSDPALSVMTALAAYRTAPTQEARNQLLREYLKHSQSTKVLSGLSGKLKVSHTSRDGEVVFASTDMGRSTLFVHAATGTVRAEPLAAGYVVYSMVAPDGKRAAFIDETGTPGWFDVGVDGTTGPVRRLPKVAGFTVFYNAPQDAAALSADGRMIAVGMKDRLVWWDLETGVKTELAAPPGTVNGLWIGADDRTLLVKTVGEQRDYGLVAVDLSTGLSRAVLDRAQDRQFLMSGDRTAVATCLPQGDDQSVYQLVRVADGAALGSPYPTKSVHCGLVGLDADGRRVLVKDEDGSLLDLVRGAKLSSGIQLPGLATPITDLIASGDKLLVAYMDTAQLTYTELPPGTRTLSVVTQVLTRDGAKTISLLKDGSLQLRPADDDDDRLLARAPAPQPAWDPDGNTLGLSGDGTLLVNREGSNVVVVRETESLREVSRITTARPTSPPPTTVGDYLATGHKQPDNNFGYYFDHSGNLLTVADTQVQSWDPRTGDQIAHWDARAVLPPGGEINSVGPYPAANQVAVVISGDPVVRIVDLITGRTTTTVETTPDLISIQFDAGGRYFALLRQASVVELWRRDPSRRELGPFHSLTGINSTPWVARFLGGDGRFVIAANNSIRIHQIGSQAPVDSYEFGHPNGSGQGSPYYFIDLSSDGKTVLYADDKGIGGTLSLDPASWMPKLCGAIGYRDFTPDERAALPASAPPGHLCQPTG</sequence>
<feature type="region of interest" description="Disordered" evidence="1">
    <location>
        <begin position="939"/>
        <end position="958"/>
    </location>
</feature>
<dbReference type="EMBL" id="FNON01000007">
    <property type="protein sequence ID" value="SDY85250.1"/>
    <property type="molecule type" value="Genomic_DNA"/>
</dbReference>
<dbReference type="AlphaFoldDB" id="A0A1H3N9A2"/>
<accession>A0A1H3N9A2</accession>
<dbReference type="OrthoDB" id="134501at2"/>
<dbReference type="Gene3D" id="2.130.10.10">
    <property type="entry name" value="YVTN repeat-like/Quinoprotein amine dehydrogenase"/>
    <property type="match status" value="1"/>
</dbReference>
<dbReference type="Proteomes" id="UP000199515">
    <property type="component" value="Unassembled WGS sequence"/>
</dbReference>
<evidence type="ECO:0000256" key="2">
    <source>
        <dbReference type="SAM" id="Phobius"/>
    </source>
</evidence>
<dbReference type="SUPFAM" id="SSF52540">
    <property type="entry name" value="P-loop containing nucleoside triphosphate hydrolases"/>
    <property type="match status" value="1"/>
</dbReference>
<evidence type="ECO:0000259" key="3">
    <source>
        <dbReference type="Pfam" id="PF20703"/>
    </source>
</evidence>
<protein>
    <recommendedName>
        <fullName evidence="3">Novel STAND NTPase 1 domain-containing protein</fullName>
    </recommendedName>
</protein>